<sequence length="873" mass="99951">MSRVSLLDLNVPQLFEERTIEDIIHIDKLLDAEIERKRMELRSMVGDRYKDILTATEAIKSMEYISENIVGNIINVKDQCETLVQNISGDLPKKALVTSNEKNEERTIVMQIRLAIVLNENIWLALDEDDFSKAAQYYLLAQHVHTGLRLFRKDIFEKYKVIKKIKSTVDSLRERILSFTYKKLQTIQLSAEDTCSNLNALMLLENHKCSELLCKFIKLRKNALTTVIEATHSSVRAQVSAMVKCLYTTIILLHDCFLNYKDTHKGLIWHQLDGIVGDNSPTTLSTVQLPETNLLQYIPDIIKQFRPKCSNANSTLTKEEGVNLIQEWIKDTSNKVKVGIENALDMVPNVKGLHIIREEALKIELPPNWDEICLYTELPSKLNIWYQFFQKFITNRALFLITKKITYIMQNTQNELSAALNTKENCENDLRWYIWKEDQGDISQFENKHLGLSMKTKGYSPSVVRLCEDFDKKFRELLEDISVYIYGIEFDKNRDFSLGFAFKDPKNNRKFVDREKLEEHLKSECGIHIKSLISFLESVIQSNEDQSNILMQSILSARLLSALTNLCENFKKCCCCNNNADEWDKIGAALNSSALTFWQNWIHDSVNATKVKAKELLEDVDPLKMLSILCTWDSIEIQEQTDEKIFKSQIKVPMKPSLALQKLLNGLNEMLNAILPHTVPKKIHLSFIEGNVSVILDQYAEVLQMDLNQTQALQFLFDVKFLTTFSIPRENLELGQKSQSICEKCRSFVDPFDLDVFYKYLQHNVKQSVLQSQVIFGSLLPTSGQLSSLGMLEKSKDNEREPSVLGLSIPSTTNWFTLLPVTAPLQKTVQPAIQQTESKVSKVKSNTRKPNDAATGVRSAAALFGAMTTDWFS</sequence>
<reference evidence="9" key="1">
    <citation type="submission" date="2025-08" db="UniProtKB">
        <authorList>
            <consortium name="RefSeq"/>
        </authorList>
    </citation>
    <scope>IDENTIFICATION</scope>
    <source>
        <tissue evidence="9">Whole Larva</tissue>
    </source>
</reference>
<dbReference type="Pfam" id="PF08700">
    <property type="entry name" value="VPS51_Exo84_N"/>
    <property type="match status" value="1"/>
</dbReference>
<keyword evidence="6" id="KW-0333">Golgi apparatus</keyword>
<keyword evidence="4" id="KW-0813">Transport</keyword>
<protein>
    <recommendedName>
        <fullName evidence="3">Conserved oligomeric Golgi complex subunit 1</fullName>
    </recommendedName>
</protein>
<keyword evidence="7" id="KW-0472">Membrane</keyword>
<accession>A0ABM1N3P0</accession>
<dbReference type="GeneID" id="108566191"/>
<keyword evidence="8" id="KW-1185">Reference proteome</keyword>
<evidence type="ECO:0000256" key="5">
    <source>
        <dbReference type="ARBA" id="ARBA00022927"/>
    </source>
</evidence>
<organism evidence="8 9">
    <name type="scientific">Nicrophorus vespilloides</name>
    <name type="common">Boreal carrion beetle</name>
    <dbReference type="NCBI Taxonomy" id="110193"/>
    <lineage>
        <taxon>Eukaryota</taxon>
        <taxon>Metazoa</taxon>
        <taxon>Ecdysozoa</taxon>
        <taxon>Arthropoda</taxon>
        <taxon>Hexapoda</taxon>
        <taxon>Insecta</taxon>
        <taxon>Pterygota</taxon>
        <taxon>Neoptera</taxon>
        <taxon>Endopterygota</taxon>
        <taxon>Coleoptera</taxon>
        <taxon>Polyphaga</taxon>
        <taxon>Staphyliniformia</taxon>
        <taxon>Silphidae</taxon>
        <taxon>Nicrophorinae</taxon>
        <taxon>Nicrophorus</taxon>
    </lineage>
</organism>
<evidence type="ECO:0000256" key="7">
    <source>
        <dbReference type="ARBA" id="ARBA00023136"/>
    </source>
</evidence>
<proteinExistence type="inferred from homology"/>
<evidence type="ECO:0000313" key="9">
    <source>
        <dbReference type="RefSeq" id="XP_017781440.1"/>
    </source>
</evidence>
<keyword evidence="5" id="KW-0653">Protein transport</keyword>
<comment type="similarity">
    <text evidence="2">Belongs to the COG1 family.</text>
</comment>
<dbReference type="RefSeq" id="XP_017781440.1">
    <property type="nucleotide sequence ID" value="XM_017925951.1"/>
</dbReference>
<name>A0ABM1N3P0_NICVS</name>
<evidence type="ECO:0000256" key="3">
    <source>
        <dbReference type="ARBA" id="ARBA00020978"/>
    </source>
</evidence>
<evidence type="ECO:0000256" key="6">
    <source>
        <dbReference type="ARBA" id="ARBA00023034"/>
    </source>
</evidence>
<gene>
    <name evidence="9" type="primary">LOC108566191</name>
</gene>
<dbReference type="InterPro" id="IPR033370">
    <property type="entry name" value="COG1"/>
</dbReference>
<evidence type="ECO:0000256" key="2">
    <source>
        <dbReference type="ARBA" id="ARBA00006653"/>
    </source>
</evidence>
<evidence type="ECO:0000313" key="8">
    <source>
        <dbReference type="Proteomes" id="UP000695000"/>
    </source>
</evidence>
<comment type="subcellular location">
    <subcellularLocation>
        <location evidence="1">Golgi apparatus membrane</location>
        <topology evidence="1">Peripheral membrane protein</topology>
    </subcellularLocation>
</comment>
<dbReference type="Proteomes" id="UP000695000">
    <property type="component" value="Unplaced"/>
</dbReference>
<dbReference type="PANTHER" id="PTHR31658:SF0">
    <property type="entry name" value="CONSERVED OLIGOMERIC GOLGI COMPLEX SUBUNIT 1"/>
    <property type="match status" value="1"/>
</dbReference>
<evidence type="ECO:0000256" key="4">
    <source>
        <dbReference type="ARBA" id="ARBA00022448"/>
    </source>
</evidence>
<dbReference type="PANTHER" id="PTHR31658">
    <property type="entry name" value="CONSERVED OLIGOMERIC GOLGI COMPLEX SUBUNIT 1"/>
    <property type="match status" value="1"/>
</dbReference>
<evidence type="ECO:0000256" key="1">
    <source>
        <dbReference type="ARBA" id="ARBA00004395"/>
    </source>
</evidence>